<feature type="transmembrane region" description="Helical" evidence="5">
    <location>
        <begin position="320"/>
        <end position="343"/>
    </location>
</feature>
<proteinExistence type="inferred from homology"/>
<dbReference type="SMART" id="SM00283">
    <property type="entry name" value="MA"/>
    <property type="match status" value="1"/>
</dbReference>
<dbReference type="SUPFAM" id="SSF58104">
    <property type="entry name" value="Methyl-accepting chemotaxis protein (MCP) signaling domain"/>
    <property type="match status" value="1"/>
</dbReference>
<evidence type="ECO:0000256" key="4">
    <source>
        <dbReference type="PROSITE-ProRule" id="PRU00284"/>
    </source>
</evidence>
<dbReference type="AlphaFoldDB" id="A0A972J7G2"/>
<gene>
    <name evidence="8" type="ORF">GPA21_01225</name>
</gene>
<evidence type="ECO:0000256" key="3">
    <source>
        <dbReference type="ARBA" id="ARBA00029447"/>
    </source>
</evidence>
<dbReference type="RefSeq" id="WP_211163363.1">
    <property type="nucleotide sequence ID" value="NZ_CAWPHM010000275.1"/>
</dbReference>
<dbReference type="SMART" id="SM00304">
    <property type="entry name" value="HAMP"/>
    <property type="match status" value="2"/>
</dbReference>
<name>A0A972J7G2_9RHOO</name>
<keyword evidence="5" id="KW-1133">Transmembrane helix</keyword>
<dbReference type="InterPro" id="IPR004089">
    <property type="entry name" value="MCPsignal_dom"/>
</dbReference>
<keyword evidence="2 4" id="KW-0807">Transducer</keyword>
<dbReference type="GO" id="GO:0006935">
    <property type="term" value="P:chemotaxis"/>
    <property type="evidence" value="ECO:0007669"/>
    <property type="project" value="UniProtKB-ARBA"/>
</dbReference>
<protein>
    <submittedName>
        <fullName evidence="8">HAMP domain-containing protein</fullName>
    </submittedName>
</protein>
<comment type="similarity">
    <text evidence="3">Belongs to the methyl-accepting chemotaxis (MCP) protein family.</text>
</comment>
<dbReference type="PROSITE" id="PS50111">
    <property type="entry name" value="CHEMOTAXIS_TRANSDUC_2"/>
    <property type="match status" value="1"/>
</dbReference>
<accession>A0A972J7G2</accession>
<dbReference type="Proteomes" id="UP000599523">
    <property type="component" value="Unassembled WGS sequence"/>
</dbReference>
<dbReference type="PANTHER" id="PTHR32089:SF112">
    <property type="entry name" value="LYSOZYME-LIKE PROTEIN-RELATED"/>
    <property type="match status" value="1"/>
</dbReference>
<reference evidence="8" key="1">
    <citation type="submission" date="2019-12" db="EMBL/GenBank/DDBJ databases">
        <title>Comparative genomics gives insights into the taxonomy of the Azoarcus-Aromatoleum group and reveals separate origins of nif in the plant-associated Azoarcus and non-plant-associated Aromatoleum sub-groups.</title>
        <authorList>
            <person name="Lafos M."/>
            <person name="Maluk M."/>
            <person name="Batista M."/>
            <person name="Junghare M."/>
            <person name="Carmona M."/>
            <person name="Faoro H."/>
            <person name="Cruz L.M."/>
            <person name="Battistoni F."/>
            <person name="De Souza E."/>
            <person name="Pedrosa F."/>
            <person name="Chen W.-M."/>
            <person name="Poole P.S."/>
            <person name="Dixon R.A."/>
            <person name="James E.K."/>
        </authorList>
    </citation>
    <scope>NUCLEOTIDE SEQUENCE</scope>
    <source>
        <strain evidence="8">NSC3</strain>
    </source>
</reference>
<sequence length="672" mass="72652">MNAFFLPSIRLMNCLRFPQKFALIGIVLGALVLGLFGQIHGTLTTAIDNNERRSVGAQIVRGFFELVADTQRHRGLTSAVLDGQANLAGERDALSRKLAQSIKEIEGQLVKELVEHEQWGRIREDMQTIFDDVARMVASESLFRHTVLVDQLLSFATRIADSYGLTLDTRLGSYYLTMSTVDRLPRKLELIGLLRAQGLESVTRGSITEHERLALAGLVAELERASSVVETNLMRTAEQNPDVSERLEEATIQLLIAANSVSQLVMRDVVGERFELSAEEYFRRLSESIDRGYAIMSDILLPTLEVILSAQETELRQTRLITVSASVLAMLIALYLAVGTYLATIGSVRRLSEVAGVLATGDLRPRIDLKTRDELSSVSDSFNKMADSFVQLMKNVREGAGRVVEAAGKMTDAAGLIEGSTSEQADSAASIAAAIEQMTVSIDHISASAEQSDKSARHSGSLSANGAGLVNSLVEEIKQIAALANQTADSVERLGTQSEKISSIVSVIKEIADQTNLLALNAAIEAARAGESGRGFAVVADEVRKLAERTANSTEEIAGMVASIQGDTQSAVRTMREGAKKVDQGVILASEAGQAMAEIEEGVNQVVQSIGDISIALREQSSASTETAKNVEQVARAADENSAQVKTSVETAAQLDELARELNREVERFRFD</sequence>
<dbReference type="PROSITE" id="PS50885">
    <property type="entry name" value="HAMP"/>
    <property type="match status" value="1"/>
</dbReference>
<dbReference type="EMBL" id="WTVM01000004">
    <property type="protein sequence ID" value="NMG01596.1"/>
    <property type="molecule type" value="Genomic_DNA"/>
</dbReference>
<dbReference type="Pfam" id="PF00672">
    <property type="entry name" value="HAMP"/>
    <property type="match status" value="1"/>
</dbReference>
<dbReference type="CDD" id="cd06225">
    <property type="entry name" value="HAMP"/>
    <property type="match status" value="1"/>
</dbReference>
<evidence type="ECO:0000256" key="1">
    <source>
        <dbReference type="ARBA" id="ARBA00004370"/>
    </source>
</evidence>
<feature type="domain" description="HAMP" evidence="7">
    <location>
        <begin position="342"/>
        <end position="394"/>
    </location>
</feature>
<keyword evidence="5" id="KW-0472">Membrane</keyword>
<evidence type="ECO:0000256" key="5">
    <source>
        <dbReference type="SAM" id="Phobius"/>
    </source>
</evidence>
<dbReference type="Gene3D" id="1.10.287.950">
    <property type="entry name" value="Methyl-accepting chemotaxis protein"/>
    <property type="match status" value="1"/>
</dbReference>
<evidence type="ECO:0000313" key="9">
    <source>
        <dbReference type="Proteomes" id="UP000599523"/>
    </source>
</evidence>
<dbReference type="CDD" id="cd11386">
    <property type="entry name" value="MCP_signal"/>
    <property type="match status" value="1"/>
</dbReference>
<comment type="subcellular location">
    <subcellularLocation>
        <location evidence="1">Membrane</location>
    </subcellularLocation>
</comment>
<keyword evidence="9" id="KW-1185">Reference proteome</keyword>
<dbReference type="PANTHER" id="PTHR32089">
    <property type="entry name" value="METHYL-ACCEPTING CHEMOTAXIS PROTEIN MCPB"/>
    <property type="match status" value="1"/>
</dbReference>
<dbReference type="GO" id="GO:0007165">
    <property type="term" value="P:signal transduction"/>
    <property type="evidence" value="ECO:0007669"/>
    <property type="project" value="UniProtKB-KW"/>
</dbReference>
<dbReference type="InterPro" id="IPR003660">
    <property type="entry name" value="HAMP_dom"/>
</dbReference>
<dbReference type="Pfam" id="PF00015">
    <property type="entry name" value="MCPsignal"/>
    <property type="match status" value="1"/>
</dbReference>
<feature type="domain" description="Methyl-accepting transducer" evidence="6">
    <location>
        <begin position="399"/>
        <end position="635"/>
    </location>
</feature>
<keyword evidence="5" id="KW-0812">Transmembrane</keyword>
<evidence type="ECO:0000259" key="7">
    <source>
        <dbReference type="PROSITE" id="PS50885"/>
    </source>
</evidence>
<evidence type="ECO:0000256" key="2">
    <source>
        <dbReference type="ARBA" id="ARBA00023224"/>
    </source>
</evidence>
<comment type="caution">
    <text evidence="8">The sequence shown here is derived from an EMBL/GenBank/DDBJ whole genome shotgun (WGS) entry which is preliminary data.</text>
</comment>
<evidence type="ECO:0000259" key="6">
    <source>
        <dbReference type="PROSITE" id="PS50111"/>
    </source>
</evidence>
<dbReference type="FunFam" id="1.10.287.950:FF:000001">
    <property type="entry name" value="Methyl-accepting chemotaxis sensory transducer"/>
    <property type="match status" value="1"/>
</dbReference>
<organism evidence="8 9">
    <name type="scientific">Azoarcus taiwanensis</name>
    <dbReference type="NCBI Taxonomy" id="666964"/>
    <lineage>
        <taxon>Bacteria</taxon>
        <taxon>Pseudomonadati</taxon>
        <taxon>Pseudomonadota</taxon>
        <taxon>Betaproteobacteria</taxon>
        <taxon>Rhodocyclales</taxon>
        <taxon>Zoogloeaceae</taxon>
        <taxon>Azoarcus</taxon>
    </lineage>
</organism>
<dbReference type="GO" id="GO:0016020">
    <property type="term" value="C:membrane"/>
    <property type="evidence" value="ECO:0007669"/>
    <property type="project" value="UniProtKB-SubCell"/>
</dbReference>
<evidence type="ECO:0000313" key="8">
    <source>
        <dbReference type="EMBL" id="NMG01596.1"/>
    </source>
</evidence>